<organism evidence="4 5">
    <name type="scientific">Albidovulum litorale</name>
    <dbReference type="NCBI Taxonomy" id="2984134"/>
    <lineage>
        <taxon>Bacteria</taxon>
        <taxon>Pseudomonadati</taxon>
        <taxon>Pseudomonadota</taxon>
        <taxon>Alphaproteobacteria</taxon>
        <taxon>Rhodobacterales</taxon>
        <taxon>Paracoccaceae</taxon>
        <taxon>Albidovulum</taxon>
    </lineage>
</organism>
<dbReference type="InterPro" id="IPR002068">
    <property type="entry name" value="A-crystallin/Hsp20_dom"/>
</dbReference>
<dbReference type="Pfam" id="PF00011">
    <property type="entry name" value="HSP20"/>
    <property type="match status" value="1"/>
</dbReference>
<proteinExistence type="inferred from homology"/>
<protein>
    <submittedName>
        <fullName evidence="4">Hsp20/alpha crystallin family protein</fullName>
    </submittedName>
</protein>
<dbReference type="RefSeq" id="WP_263740942.1">
    <property type="nucleotide sequence ID" value="NZ_JAOWKZ010000004.1"/>
</dbReference>
<keyword evidence="5" id="KW-1185">Reference proteome</keyword>
<dbReference type="Gene3D" id="2.60.40.790">
    <property type="match status" value="1"/>
</dbReference>
<name>A0ABT2ZSH4_9RHOB</name>
<dbReference type="EMBL" id="JAOWKZ010000004">
    <property type="protein sequence ID" value="MCV2873706.1"/>
    <property type="molecule type" value="Genomic_DNA"/>
</dbReference>
<comment type="caution">
    <text evidence="4">The sequence shown here is derived from an EMBL/GenBank/DDBJ whole genome shotgun (WGS) entry which is preliminary data.</text>
</comment>
<reference evidence="4 5" key="1">
    <citation type="submission" date="2022-10" db="EMBL/GenBank/DDBJ databases">
        <title>Defluviimonas sp. nov., isolated from ocean surface sediments.</title>
        <authorList>
            <person name="He W."/>
            <person name="Wang L."/>
            <person name="Zhang D.-F."/>
        </authorList>
    </citation>
    <scope>NUCLEOTIDE SEQUENCE [LARGE SCALE GENOMIC DNA]</scope>
    <source>
        <strain evidence="4 5">WL0050</strain>
    </source>
</reference>
<evidence type="ECO:0000256" key="2">
    <source>
        <dbReference type="RuleBase" id="RU003616"/>
    </source>
</evidence>
<feature type="domain" description="SHSP" evidence="3">
    <location>
        <begin position="47"/>
        <end position="161"/>
    </location>
</feature>
<gene>
    <name evidence="4" type="ORF">OEZ71_15510</name>
</gene>
<dbReference type="InterPro" id="IPR031107">
    <property type="entry name" value="Small_HSP"/>
</dbReference>
<dbReference type="Proteomes" id="UP001652564">
    <property type="component" value="Unassembled WGS sequence"/>
</dbReference>
<comment type="similarity">
    <text evidence="1 2">Belongs to the small heat shock protein (HSP20) family.</text>
</comment>
<dbReference type="CDD" id="cd06464">
    <property type="entry name" value="ACD_sHsps-like"/>
    <property type="match status" value="1"/>
</dbReference>
<accession>A0ABT2ZSH4</accession>
<evidence type="ECO:0000256" key="1">
    <source>
        <dbReference type="PROSITE-ProRule" id="PRU00285"/>
    </source>
</evidence>
<evidence type="ECO:0000313" key="4">
    <source>
        <dbReference type="EMBL" id="MCV2873706.1"/>
    </source>
</evidence>
<evidence type="ECO:0000259" key="3">
    <source>
        <dbReference type="PROSITE" id="PS01031"/>
    </source>
</evidence>
<dbReference type="SUPFAM" id="SSF49764">
    <property type="entry name" value="HSP20-like chaperones"/>
    <property type="match status" value="1"/>
</dbReference>
<evidence type="ECO:0000313" key="5">
    <source>
        <dbReference type="Proteomes" id="UP001652564"/>
    </source>
</evidence>
<sequence>MKHRALPSRIEPAQDSPFFKSLHDEIERVFDRFGTGWPMSARDLWDRSEDSLMPALDIAETDTAIDISAEIPGVAEKDIDVSITDGVLTLKGEKSSDHEEKEENYHVVERRYGSFRRSVSLGFTPDEGKVQARFKDGVLKLHIDKPEGAASRTRKIKIGKS</sequence>
<dbReference type="PROSITE" id="PS01031">
    <property type="entry name" value="SHSP"/>
    <property type="match status" value="1"/>
</dbReference>
<dbReference type="InterPro" id="IPR008978">
    <property type="entry name" value="HSP20-like_chaperone"/>
</dbReference>
<dbReference type="PANTHER" id="PTHR11527">
    <property type="entry name" value="HEAT-SHOCK PROTEIN 20 FAMILY MEMBER"/>
    <property type="match status" value="1"/>
</dbReference>